<dbReference type="AlphaFoldDB" id="A0AAD5UAX2"/>
<accession>A0AAD5UAX2</accession>
<keyword evidence="8" id="KW-0472">Membrane</keyword>
<dbReference type="Proteomes" id="UP001210925">
    <property type="component" value="Unassembled WGS sequence"/>
</dbReference>
<keyword evidence="8" id="KW-0812">Transmembrane</keyword>
<evidence type="ECO:0000256" key="3">
    <source>
        <dbReference type="ARBA" id="ARBA00022630"/>
    </source>
</evidence>
<keyword evidence="3 6" id="KW-0285">Flavoprotein</keyword>
<evidence type="ECO:0000256" key="2">
    <source>
        <dbReference type="ARBA" id="ARBA00006105"/>
    </source>
</evidence>
<feature type="region of interest" description="Disordered" evidence="7">
    <location>
        <begin position="200"/>
        <end position="232"/>
    </location>
</feature>
<reference evidence="11" key="1">
    <citation type="submission" date="2020-05" db="EMBL/GenBank/DDBJ databases">
        <title>Phylogenomic resolution of chytrid fungi.</title>
        <authorList>
            <person name="Stajich J.E."/>
            <person name="Amses K."/>
            <person name="Simmons R."/>
            <person name="Seto K."/>
            <person name="Myers J."/>
            <person name="Bonds A."/>
            <person name="Quandt C.A."/>
            <person name="Barry K."/>
            <person name="Liu P."/>
            <person name="Grigoriev I."/>
            <person name="Longcore J.E."/>
            <person name="James T.Y."/>
        </authorList>
    </citation>
    <scope>NUCLEOTIDE SEQUENCE</scope>
    <source>
        <strain evidence="11">PLAUS21</strain>
    </source>
</reference>
<feature type="binding site" evidence="6">
    <location>
        <position position="342"/>
    </location>
    <ligand>
        <name>FAD</name>
        <dbReference type="ChEBI" id="CHEBI:57692"/>
    </ligand>
</feature>
<feature type="binding site" evidence="6">
    <location>
        <position position="357"/>
    </location>
    <ligand>
        <name>FAD</name>
        <dbReference type="ChEBI" id="CHEBI:57692"/>
    </ligand>
</feature>
<evidence type="ECO:0000256" key="7">
    <source>
        <dbReference type="SAM" id="MobiDB-lite"/>
    </source>
</evidence>
<dbReference type="EMBL" id="JADGKB010000133">
    <property type="protein sequence ID" value="KAJ3252672.1"/>
    <property type="molecule type" value="Genomic_DNA"/>
</dbReference>
<evidence type="ECO:0000256" key="4">
    <source>
        <dbReference type="ARBA" id="ARBA00022827"/>
    </source>
</evidence>
<keyword evidence="12" id="KW-1185">Reference proteome</keyword>
<dbReference type="Gene3D" id="2.40.30.10">
    <property type="entry name" value="Translation factors"/>
    <property type="match status" value="1"/>
</dbReference>
<dbReference type="InterPro" id="IPR017938">
    <property type="entry name" value="Riboflavin_synthase-like_b-brl"/>
</dbReference>
<comment type="similarity">
    <text evidence="2">Belongs to the flavoprotein pyridine nucleotide cytochrome reductase family.</text>
</comment>
<dbReference type="SUPFAM" id="SSF52343">
    <property type="entry name" value="Ferredoxin reductase-like, C-terminal NADP-linked domain"/>
    <property type="match status" value="1"/>
</dbReference>
<dbReference type="InterPro" id="IPR008333">
    <property type="entry name" value="Cbr1-like_FAD-bd_dom"/>
</dbReference>
<dbReference type="Gene3D" id="3.10.120.10">
    <property type="entry name" value="Cytochrome b5-like heme/steroid binding domain"/>
    <property type="match status" value="1"/>
</dbReference>
<keyword evidence="8" id="KW-1133">Transmembrane helix</keyword>
<feature type="domain" description="Cytochrome b5 heme-binding" evidence="9">
    <location>
        <begin position="124"/>
        <end position="179"/>
    </location>
</feature>
<feature type="transmembrane region" description="Helical" evidence="8">
    <location>
        <begin position="33"/>
        <end position="54"/>
    </location>
</feature>
<comment type="caution">
    <text evidence="11">The sequence shown here is derived from an EMBL/GenBank/DDBJ whole genome shotgun (WGS) entry which is preliminary data.</text>
</comment>
<dbReference type="InterPro" id="IPR001199">
    <property type="entry name" value="Cyt_B5-like_heme/steroid-bd"/>
</dbReference>
<feature type="compositionally biased region" description="Basic and acidic residues" evidence="7">
    <location>
        <begin position="210"/>
        <end position="226"/>
    </location>
</feature>
<feature type="transmembrane region" description="Helical" evidence="8">
    <location>
        <begin position="66"/>
        <end position="87"/>
    </location>
</feature>
<evidence type="ECO:0000259" key="10">
    <source>
        <dbReference type="PROSITE" id="PS51384"/>
    </source>
</evidence>
<evidence type="ECO:0000256" key="1">
    <source>
        <dbReference type="ARBA" id="ARBA00001974"/>
    </source>
</evidence>
<dbReference type="InterPro" id="IPR036028">
    <property type="entry name" value="SH3-like_dom_sf"/>
</dbReference>
<feature type="binding site" evidence="6">
    <location>
        <position position="365"/>
    </location>
    <ligand>
        <name>FAD</name>
        <dbReference type="ChEBI" id="CHEBI:57692"/>
    </ligand>
</feature>
<evidence type="ECO:0000256" key="5">
    <source>
        <dbReference type="ARBA" id="ARBA00023002"/>
    </source>
</evidence>
<protein>
    <recommendedName>
        <fullName evidence="13">Cytochrome b5 heme-binding domain-containing protein</fullName>
    </recommendedName>
</protein>
<dbReference type="PANTHER" id="PTHR19370:SF185">
    <property type="entry name" value="NADH-CYTOCHROME B5 REDUCTASE"/>
    <property type="match status" value="1"/>
</dbReference>
<feature type="domain" description="FAD-binding FR-type" evidence="10">
    <location>
        <begin position="280"/>
        <end position="390"/>
    </location>
</feature>
<dbReference type="PROSITE" id="PS50255">
    <property type="entry name" value="CYTOCHROME_B5_2"/>
    <property type="match status" value="1"/>
</dbReference>
<dbReference type="PROSITE" id="PS51384">
    <property type="entry name" value="FAD_FR"/>
    <property type="match status" value="1"/>
</dbReference>
<proteinExistence type="inferred from homology"/>
<dbReference type="PANTHER" id="PTHR19370">
    <property type="entry name" value="NADH-CYTOCHROME B5 REDUCTASE"/>
    <property type="match status" value="1"/>
</dbReference>
<dbReference type="GO" id="GO:0071949">
    <property type="term" value="F:FAD binding"/>
    <property type="evidence" value="ECO:0007669"/>
    <property type="project" value="TreeGrafter"/>
</dbReference>
<dbReference type="InterPro" id="IPR036400">
    <property type="entry name" value="Cyt_B5-like_heme/steroid_sf"/>
</dbReference>
<dbReference type="InterPro" id="IPR039261">
    <property type="entry name" value="FNR_nucleotide-bd"/>
</dbReference>
<evidence type="ECO:0000256" key="8">
    <source>
        <dbReference type="SAM" id="Phobius"/>
    </source>
</evidence>
<gene>
    <name evidence="11" type="ORF">HK103_001330</name>
</gene>
<dbReference type="SUPFAM" id="SSF55856">
    <property type="entry name" value="Cytochrome b5-like heme/steroid binding domain"/>
    <property type="match status" value="1"/>
</dbReference>
<dbReference type="Pfam" id="PF00173">
    <property type="entry name" value="Cyt-b5"/>
    <property type="match status" value="1"/>
</dbReference>
<evidence type="ECO:0000313" key="12">
    <source>
        <dbReference type="Proteomes" id="UP001210925"/>
    </source>
</evidence>
<dbReference type="SUPFAM" id="SSF63380">
    <property type="entry name" value="Riboflavin synthase domain-like"/>
    <property type="match status" value="1"/>
</dbReference>
<dbReference type="GO" id="GO:0016491">
    <property type="term" value="F:oxidoreductase activity"/>
    <property type="evidence" value="ECO:0007669"/>
    <property type="project" value="UniProtKB-KW"/>
</dbReference>
<keyword evidence="4 6" id="KW-0274">FAD</keyword>
<dbReference type="Pfam" id="PF00970">
    <property type="entry name" value="FAD_binding_6"/>
    <property type="match status" value="1"/>
</dbReference>
<evidence type="ECO:0000313" key="11">
    <source>
        <dbReference type="EMBL" id="KAJ3252672.1"/>
    </source>
</evidence>
<evidence type="ECO:0000256" key="6">
    <source>
        <dbReference type="PIRSR" id="PIRSR601834-1"/>
    </source>
</evidence>
<organism evidence="11 12">
    <name type="scientific">Boothiomyces macroporosus</name>
    <dbReference type="NCBI Taxonomy" id="261099"/>
    <lineage>
        <taxon>Eukaryota</taxon>
        <taxon>Fungi</taxon>
        <taxon>Fungi incertae sedis</taxon>
        <taxon>Chytridiomycota</taxon>
        <taxon>Chytridiomycota incertae sedis</taxon>
        <taxon>Chytridiomycetes</taxon>
        <taxon>Rhizophydiales</taxon>
        <taxon>Terramycetaceae</taxon>
        <taxon>Boothiomyces</taxon>
    </lineage>
</organism>
<sequence>MSFLGMAHRRSMIVENKLIESKKIAWITGGHRWLGRVLVVVAFIQAALGLQVLYPWEELKFRGVGYWITYFINAIFWLLLFVLAELYRKYRFELPGIKYKRIGNKLQKIENKRDPVLSVISDKPKFYTWKDIAEEMEKDNLLVVAEGKYVIQINSWLNNHPGGSIILRSVAGTDITPDYFNESGFDIEGFIPRTIEQLPRKRTFTPTKESQQEKRISIDKKPKYTPEQEQAPLSISKSEWDAVLKARRTHVHSRLAIKKLSQMIVGELTTNTTETRFDKYENRRYAIVSKTLENSSQSNPIYRIKFALLYPFERRTHQPQILPGQSVLIRYFYNRQYQQCHYTPVTNDLNAFEIYVKSYPEGNVSRFLTEQEPGKRQFQISGPFGDPIFNPYYSIKDTASETSTLISGYSGFQTRFSNLANFDSILCITGYIPAQRDELFISRGDYVVVFNHIIGEGWAYGLNMNTNNKGMFPLSITFPPTPTKLAVLNTCKSQKDIFGKDIVSHALLSYPIEFSILHLLTKEDLEQSETFGNCIGGRIDENIIKKMLNDLWDYTRSKSQIVLIIGPNEMQGNVTDLLLSNGLEQTDLKIFGNSQRLIAKKKIDGIGLIKEAINSVS</sequence>
<evidence type="ECO:0008006" key="13">
    <source>
        <dbReference type="Google" id="ProtNLM"/>
    </source>
</evidence>
<keyword evidence="5" id="KW-0560">Oxidoreductase</keyword>
<comment type="cofactor">
    <cofactor evidence="1 6">
        <name>FAD</name>
        <dbReference type="ChEBI" id="CHEBI:57692"/>
    </cofactor>
</comment>
<feature type="binding site" evidence="6">
    <location>
        <position position="364"/>
    </location>
    <ligand>
        <name>FAD</name>
        <dbReference type="ChEBI" id="CHEBI:57692"/>
    </ligand>
</feature>
<dbReference type="InterPro" id="IPR017927">
    <property type="entry name" value="FAD-bd_FR_type"/>
</dbReference>
<dbReference type="Gene3D" id="2.30.30.40">
    <property type="entry name" value="SH3 Domains"/>
    <property type="match status" value="1"/>
</dbReference>
<dbReference type="InterPro" id="IPR001834">
    <property type="entry name" value="CBR-like"/>
</dbReference>
<dbReference type="SUPFAM" id="SSF50044">
    <property type="entry name" value="SH3-domain"/>
    <property type="match status" value="1"/>
</dbReference>
<name>A0AAD5UAX2_9FUNG</name>
<evidence type="ECO:0000259" key="9">
    <source>
        <dbReference type="PROSITE" id="PS50255"/>
    </source>
</evidence>